<dbReference type="AlphaFoldDB" id="A0A382N7N2"/>
<reference evidence="1" key="1">
    <citation type="submission" date="2018-05" db="EMBL/GenBank/DDBJ databases">
        <authorList>
            <person name="Lanie J.A."/>
            <person name="Ng W.-L."/>
            <person name="Kazmierczak K.M."/>
            <person name="Andrzejewski T.M."/>
            <person name="Davidsen T.M."/>
            <person name="Wayne K.J."/>
            <person name="Tettelin H."/>
            <person name="Glass J.I."/>
            <person name="Rusch D."/>
            <person name="Podicherti R."/>
            <person name="Tsui H.-C.T."/>
            <person name="Winkler M.E."/>
        </authorList>
    </citation>
    <scope>NUCLEOTIDE SEQUENCE</scope>
</reference>
<evidence type="ECO:0000313" key="1">
    <source>
        <dbReference type="EMBL" id="SVC57096.1"/>
    </source>
</evidence>
<feature type="non-terminal residue" evidence="1">
    <location>
        <position position="1"/>
    </location>
</feature>
<organism evidence="1">
    <name type="scientific">marine metagenome</name>
    <dbReference type="NCBI Taxonomy" id="408172"/>
    <lineage>
        <taxon>unclassified sequences</taxon>
        <taxon>metagenomes</taxon>
        <taxon>ecological metagenomes</taxon>
    </lineage>
</organism>
<protein>
    <submittedName>
        <fullName evidence="1">Uncharacterized protein</fullName>
    </submittedName>
</protein>
<sequence length="105" mass="11284">VAEPLAAAEEIAGNRQSAPFDITEEDRSVTFVLRTGNHGSAFKARINFALDNLYLTGLDPAFNEFLHMLSPVGIDGFWCWAECNAASSLVGSSSLAQAYSREAVS</sequence>
<dbReference type="EMBL" id="UINC01098517">
    <property type="protein sequence ID" value="SVC57096.1"/>
    <property type="molecule type" value="Genomic_DNA"/>
</dbReference>
<name>A0A382N7N2_9ZZZZ</name>
<accession>A0A382N7N2</accession>
<gene>
    <name evidence="1" type="ORF">METZ01_LOCUS309950</name>
</gene>
<proteinExistence type="predicted"/>